<accession>H3GW86</accession>
<dbReference type="eggNOG" id="KOG2528">
    <property type="taxonomic scope" value="Eukaryota"/>
</dbReference>
<dbReference type="STRING" id="164328.H3GW86"/>
<dbReference type="InterPro" id="IPR001683">
    <property type="entry name" value="PX_dom"/>
</dbReference>
<organism evidence="3 4">
    <name type="scientific">Phytophthora ramorum</name>
    <name type="common">Sudden oak death agent</name>
    <dbReference type="NCBI Taxonomy" id="164328"/>
    <lineage>
        <taxon>Eukaryota</taxon>
        <taxon>Sar</taxon>
        <taxon>Stramenopiles</taxon>
        <taxon>Oomycota</taxon>
        <taxon>Peronosporomycetes</taxon>
        <taxon>Peronosporales</taxon>
        <taxon>Peronosporaceae</taxon>
        <taxon>Phytophthora</taxon>
    </lineage>
</organism>
<dbReference type="SUPFAM" id="SSF54001">
    <property type="entry name" value="Cysteine proteinases"/>
    <property type="match status" value="1"/>
</dbReference>
<dbReference type="CDD" id="cd06093">
    <property type="entry name" value="PX_domain"/>
    <property type="match status" value="1"/>
</dbReference>
<evidence type="ECO:0000313" key="4">
    <source>
        <dbReference type="Proteomes" id="UP000005238"/>
    </source>
</evidence>
<evidence type="ECO:0000313" key="3">
    <source>
        <dbReference type="EnsemblProtists" id="Phyra81721"/>
    </source>
</evidence>
<dbReference type="InterPro" id="IPR036871">
    <property type="entry name" value="PX_dom_sf"/>
</dbReference>
<evidence type="ECO:0000256" key="1">
    <source>
        <dbReference type="SAM" id="MobiDB-lite"/>
    </source>
</evidence>
<dbReference type="AlphaFoldDB" id="H3GW86"/>
<dbReference type="InterPro" id="IPR038765">
    <property type="entry name" value="Papain-like_cys_pep_sf"/>
</dbReference>
<proteinExistence type="predicted"/>
<feature type="compositionally biased region" description="Low complexity" evidence="1">
    <location>
        <begin position="547"/>
        <end position="562"/>
    </location>
</feature>
<dbReference type="Gene3D" id="3.30.1520.10">
    <property type="entry name" value="Phox-like domain"/>
    <property type="match status" value="1"/>
</dbReference>
<protein>
    <recommendedName>
        <fullName evidence="2">PX domain-containing protein</fullName>
    </recommendedName>
</protein>
<keyword evidence="4" id="KW-1185">Reference proteome</keyword>
<dbReference type="Pfam" id="PF00787">
    <property type="entry name" value="PX"/>
    <property type="match status" value="1"/>
</dbReference>
<feature type="domain" description="PX" evidence="2">
    <location>
        <begin position="279"/>
        <end position="390"/>
    </location>
</feature>
<dbReference type="SMART" id="SM00312">
    <property type="entry name" value="PX"/>
    <property type="match status" value="1"/>
</dbReference>
<reference evidence="3" key="2">
    <citation type="submission" date="2015-06" db="UniProtKB">
        <authorList>
            <consortium name="EnsemblProtists"/>
        </authorList>
    </citation>
    <scope>IDENTIFICATION</scope>
    <source>
        <strain evidence="3">Pr102</strain>
    </source>
</reference>
<feature type="region of interest" description="Disordered" evidence="1">
    <location>
        <begin position="547"/>
        <end position="569"/>
    </location>
</feature>
<dbReference type="EMBL" id="DS566059">
    <property type="status" value="NOT_ANNOTATED_CDS"/>
    <property type="molecule type" value="Genomic_DNA"/>
</dbReference>
<dbReference type="InParanoid" id="H3GW86"/>
<reference evidence="4" key="1">
    <citation type="journal article" date="2006" name="Science">
        <title>Phytophthora genome sequences uncover evolutionary origins and mechanisms of pathogenesis.</title>
        <authorList>
            <person name="Tyler B.M."/>
            <person name="Tripathy S."/>
            <person name="Zhang X."/>
            <person name="Dehal P."/>
            <person name="Jiang R.H."/>
            <person name="Aerts A."/>
            <person name="Arredondo F.D."/>
            <person name="Baxter L."/>
            <person name="Bensasson D."/>
            <person name="Beynon J.L."/>
            <person name="Chapman J."/>
            <person name="Damasceno C.M."/>
            <person name="Dorrance A.E."/>
            <person name="Dou D."/>
            <person name="Dickerman A.W."/>
            <person name="Dubchak I.L."/>
            <person name="Garbelotto M."/>
            <person name="Gijzen M."/>
            <person name="Gordon S.G."/>
            <person name="Govers F."/>
            <person name="Grunwald N.J."/>
            <person name="Huang W."/>
            <person name="Ivors K.L."/>
            <person name="Jones R.W."/>
            <person name="Kamoun S."/>
            <person name="Krampis K."/>
            <person name="Lamour K.H."/>
            <person name="Lee M.K."/>
            <person name="McDonald W.H."/>
            <person name="Medina M."/>
            <person name="Meijer H.J."/>
            <person name="Nordberg E.K."/>
            <person name="Maclean D.J."/>
            <person name="Ospina-Giraldo M.D."/>
            <person name="Morris P.F."/>
            <person name="Phuntumart V."/>
            <person name="Putnam N.H."/>
            <person name="Rash S."/>
            <person name="Rose J.K."/>
            <person name="Sakihama Y."/>
            <person name="Salamov A.A."/>
            <person name="Savidor A."/>
            <person name="Scheuring C.F."/>
            <person name="Smith B.M."/>
            <person name="Sobral B.W."/>
            <person name="Terry A."/>
            <person name="Torto-Alalibo T.A."/>
            <person name="Win J."/>
            <person name="Xu Z."/>
            <person name="Zhang H."/>
            <person name="Grigoriev I.V."/>
            <person name="Rokhsar D.S."/>
            <person name="Boore J.L."/>
        </authorList>
    </citation>
    <scope>NUCLEOTIDE SEQUENCE [LARGE SCALE GENOMIC DNA]</scope>
    <source>
        <strain evidence="4">Pr102</strain>
    </source>
</reference>
<dbReference type="PROSITE" id="PS50195">
    <property type="entry name" value="PX"/>
    <property type="match status" value="1"/>
</dbReference>
<dbReference type="VEuPathDB" id="FungiDB:KRP22_2938"/>
<dbReference type="OMA" id="GARYDHA"/>
<sequence>MDECLHRGELWQFSAQFGGWLRIRLLLLRHALVVDPDADGGTRKRRNSLPLGMDLCLVQNIREIRKEDGTLRRSSHSFGQSESGAKFRFAVVAQQNLQFATSTRTQRDEWLHCLQLATKLGAEQEMSDRNGRTVPFVRFASSGSESEEDEENTTVVVESAKSPVSLVLLRVTATDGDGDSVSTVVPVSEASEGKVSVGQVKLDAVKQLRAELRRPVNGEKSDLLALLERKADTLVLYLDVGDQWLTDEQQSIGHYILGCANRRIQLALVPANKMPQPTIDLAIVGTKSKVSDLSQRSYTSYVIDVSFNGALWQLSRRYKEFDALHSHLKKKYPTSELPGLPPKHVFTPLEGEFVTHRKEQLEAFLKQLLLHPVTGADVMLMSFLGVVSVSRDPELGHREKSVVHVTSLHDSIACGDIILFSCRFGASRLQRKFTGSKYDHVGIVVPGESRVLLRIMEATSEGIQVYSLKARLMAYAREVSDSIVVRKVAAERTPELVEQLREFVRSVDGNPYSILGILRSGGESDRSLFGSVRAANRVCEAAADAFPTAGSSTSSAPSSPMTDGDLTKSQDDKRKYFCSSLVASAWKELGWLRTKRKSSSFWPGSFQDAGEVERLLAPSVGLEPEAVIDCRIVEVGLAAQT</sequence>
<dbReference type="PANTHER" id="PTHR47112:SF1">
    <property type="entry name" value="PX DOMAIN-CONTAINING PROTEIN"/>
    <property type="match status" value="1"/>
</dbReference>
<dbReference type="GO" id="GO:0035091">
    <property type="term" value="F:phosphatidylinositol binding"/>
    <property type="evidence" value="ECO:0007669"/>
    <property type="project" value="InterPro"/>
</dbReference>
<dbReference type="Proteomes" id="UP000005238">
    <property type="component" value="Unassembled WGS sequence"/>
</dbReference>
<dbReference type="EnsemblProtists" id="Phyra81721">
    <property type="protein sequence ID" value="Phyra81721"/>
    <property type="gene ID" value="Phyra81721"/>
</dbReference>
<dbReference type="HOGENOM" id="CLU_026961_0_0_1"/>
<name>H3GW86_PHYRM</name>
<dbReference type="Gene3D" id="3.90.1720.10">
    <property type="entry name" value="endopeptidase domain like (from Nostoc punctiforme)"/>
    <property type="match status" value="1"/>
</dbReference>
<dbReference type="SUPFAM" id="SSF64268">
    <property type="entry name" value="PX domain"/>
    <property type="match status" value="1"/>
</dbReference>
<evidence type="ECO:0000259" key="2">
    <source>
        <dbReference type="PROSITE" id="PS50195"/>
    </source>
</evidence>
<dbReference type="VEuPathDB" id="FungiDB:KRP23_3820"/>
<dbReference type="PANTHER" id="PTHR47112">
    <property type="entry name" value="PX DOMAIN-CONTAINING PROTEIN"/>
    <property type="match status" value="1"/>
</dbReference>